<keyword evidence="3" id="KW-1185">Reference proteome</keyword>
<organism evidence="2 3">
    <name type="scientific">Sphingomonas daechungensis</name>
    <dbReference type="NCBI Taxonomy" id="1176646"/>
    <lineage>
        <taxon>Bacteria</taxon>
        <taxon>Pseudomonadati</taxon>
        <taxon>Pseudomonadota</taxon>
        <taxon>Alphaproteobacteria</taxon>
        <taxon>Sphingomonadales</taxon>
        <taxon>Sphingomonadaceae</taxon>
        <taxon>Sphingomonas</taxon>
    </lineage>
</organism>
<keyword evidence="1" id="KW-0812">Transmembrane</keyword>
<proteinExistence type="predicted"/>
<dbReference type="RefSeq" id="WP_187715302.1">
    <property type="nucleotide sequence ID" value="NZ_BAABJC010000001.1"/>
</dbReference>
<reference evidence="2 3" key="1">
    <citation type="submission" date="2020-08" db="EMBL/GenBank/DDBJ databases">
        <title>Genome sequence of Sphingomonas daechungensis KACC 18115T.</title>
        <authorList>
            <person name="Hyun D.-W."/>
            <person name="Bae J.-W."/>
        </authorList>
    </citation>
    <scope>NUCLEOTIDE SEQUENCE [LARGE SCALE GENOMIC DNA]</scope>
    <source>
        <strain evidence="2 3">KACC 18115</strain>
    </source>
</reference>
<feature type="transmembrane region" description="Helical" evidence="1">
    <location>
        <begin position="94"/>
        <end position="121"/>
    </location>
</feature>
<feature type="transmembrane region" description="Helical" evidence="1">
    <location>
        <begin position="61"/>
        <end position="88"/>
    </location>
</feature>
<sequence>MIGNYAGAAFVVLGFSWLFLRLQLVERSRQINGIVRQSAATAADRSLSDAVKGRVLRNHSLSLFGLFASLTVGLALAVGLPLLLAWVLAFTHVWTFHGVLAATLSWPLLIAGILPLVVILLRSTRRREG</sequence>
<evidence type="ECO:0000256" key="1">
    <source>
        <dbReference type="SAM" id="Phobius"/>
    </source>
</evidence>
<evidence type="ECO:0000313" key="2">
    <source>
        <dbReference type="EMBL" id="QNP43877.1"/>
    </source>
</evidence>
<feature type="transmembrane region" description="Helical" evidence="1">
    <location>
        <begin position="6"/>
        <end position="24"/>
    </location>
</feature>
<dbReference type="EMBL" id="CP060780">
    <property type="protein sequence ID" value="QNP43877.1"/>
    <property type="molecule type" value="Genomic_DNA"/>
</dbReference>
<name>A0ABX6T221_9SPHN</name>
<evidence type="ECO:0000313" key="3">
    <source>
        <dbReference type="Proteomes" id="UP000516134"/>
    </source>
</evidence>
<protein>
    <submittedName>
        <fullName evidence="2">Uncharacterized protein</fullName>
    </submittedName>
</protein>
<dbReference type="Proteomes" id="UP000516134">
    <property type="component" value="Chromosome"/>
</dbReference>
<accession>A0ABX6T221</accession>
<keyword evidence="1" id="KW-0472">Membrane</keyword>
<keyword evidence="1" id="KW-1133">Transmembrane helix</keyword>
<gene>
    <name evidence="2" type="ORF">H9L15_04390</name>
</gene>